<proteinExistence type="predicted"/>
<feature type="transmembrane region" description="Helical" evidence="2">
    <location>
        <begin position="15"/>
        <end position="35"/>
    </location>
</feature>
<comment type="caution">
    <text evidence="3">The sequence shown here is derived from an EMBL/GenBank/DDBJ whole genome shotgun (WGS) entry which is preliminary data.</text>
</comment>
<dbReference type="Gene3D" id="3.40.50.10540">
    <property type="entry name" value="Crotonobetainyl-coa:carnitine coa-transferase, domain 1"/>
    <property type="match status" value="1"/>
</dbReference>
<dbReference type="InterPro" id="IPR050483">
    <property type="entry name" value="CoA-transferase_III_domain"/>
</dbReference>
<evidence type="ECO:0008006" key="4">
    <source>
        <dbReference type="Google" id="ProtNLM"/>
    </source>
</evidence>
<dbReference type="EMBL" id="BARS01017179">
    <property type="protein sequence ID" value="GAF95091.1"/>
    <property type="molecule type" value="Genomic_DNA"/>
</dbReference>
<dbReference type="InterPro" id="IPR023606">
    <property type="entry name" value="CoA-Trfase_III_dom_1_sf"/>
</dbReference>
<evidence type="ECO:0000256" key="1">
    <source>
        <dbReference type="ARBA" id="ARBA00022679"/>
    </source>
</evidence>
<name>X0U6Y7_9ZZZZ</name>
<dbReference type="PANTHER" id="PTHR48207:SF3">
    <property type="entry name" value="SUCCINATE--HYDROXYMETHYLGLUTARATE COA-TRANSFERASE"/>
    <property type="match status" value="1"/>
</dbReference>
<keyword evidence="2" id="KW-0472">Membrane</keyword>
<keyword evidence="2" id="KW-1133">Transmembrane helix</keyword>
<protein>
    <recommendedName>
        <fullName evidence="4">CoA transferase</fullName>
    </recommendedName>
</protein>
<keyword evidence="2" id="KW-0812">Transmembrane</keyword>
<dbReference type="InterPro" id="IPR003673">
    <property type="entry name" value="CoA-Trfase_fam_III"/>
</dbReference>
<sequence>MTKGPLEGVRILDFTWAWAGPHATLLLALLGAEVIKVESRRRLDHTRLRSLMTGPTMTSPDHSVIFNDLNVGKLSLTLNLSQPKAVEITKRVAQISDVVTQNMRPGVMDRLGLGYDDLKAVKPDIIMLSSSAVGASGPERTYAGYAPTFAAMSGHAYITGHTNGPPTPLSGAVDLRVGTTSAFAILAALHYRARTGKGQHIDLSSTEAV</sequence>
<evidence type="ECO:0000256" key="2">
    <source>
        <dbReference type="SAM" id="Phobius"/>
    </source>
</evidence>
<keyword evidence="1" id="KW-0808">Transferase</keyword>
<reference evidence="3" key="1">
    <citation type="journal article" date="2014" name="Front. Microbiol.">
        <title>High frequency of phylogenetically diverse reductive dehalogenase-homologous genes in deep subseafloor sedimentary metagenomes.</title>
        <authorList>
            <person name="Kawai M."/>
            <person name="Futagami T."/>
            <person name="Toyoda A."/>
            <person name="Takaki Y."/>
            <person name="Nishi S."/>
            <person name="Hori S."/>
            <person name="Arai W."/>
            <person name="Tsubouchi T."/>
            <person name="Morono Y."/>
            <person name="Uchiyama I."/>
            <person name="Ito T."/>
            <person name="Fujiyama A."/>
            <person name="Inagaki F."/>
            <person name="Takami H."/>
        </authorList>
    </citation>
    <scope>NUCLEOTIDE SEQUENCE</scope>
    <source>
        <strain evidence="3">Expedition CK06-06</strain>
    </source>
</reference>
<feature type="non-terminal residue" evidence="3">
    <location>
        <position position="209"/>
    </location>
</feature>
<dbReference type="AlphaFoldDB" id="X0U6Y7"/>
<organism evidence="3">
    <name type="scientific">marine sediment metagenome</name>
    <dbReference type="NCBI Taxonomy" id="412755"/>
    <lineage>
        <taxon>unclassified sequences</taxon>
        <taxon>metagenomes</taxon>
        <taxon>ecological metagenomes</taxon>
    </lineage>
</organism>
<dbReference type="PANTHER" id="PTHR48207">
    <property type="entry name" value="SUCCINATE--HYDROXYMETHYLGLUTARATE COA-TRANSFERASE"/>
    <property type="match status" value="1"/>
</dbReference>
<dbReference type="Pfam" id="PF02515">
    <property type="entry name" value="CoA_transf_3"/>
    <property type="match status" value="1"/>
</dbReference>
<dbReference type="GO" id="GO:0008410">
    <property type="term" value="F:CoA-transferase activity"/>
    <property type="evidence" value="ECO:0007669"/>
    <property type="project" value="TreeGrafter"/>
</dbReference>
<accession>X0U6Y7</accession>
<evidence type="ECO:0000313" key="3">
    <source>
        <dbReference type="EMBL" id="GAF95091.1"/>
    </source>
</evidence>
<gene>
    <name evidence="3" type="ORF">S01H1_28140</name>
</gene>
<dbReference type="SUPFAM" id="SSF89796">
    <property type="entry name" value="CoA-transferase family III (CaiB/BaiF)"/>
    <property type="match status" value="1"/>
</dbReference>